<dbReference type="RefSeq" id="WP_163573741.1">
    <property type="nucleotide sequence ID" value="NZ_WOTO01000096.1"/>
</dbReference>
<sequence length="112" mass="11132">MDVAGNPNEAHSAGQNTQAAADAANAVRGQFTGAAQACADAAKEASLPGAYGGYQAHFIDRINAVLTLAQTSGINIQTGAAALVATDSDNSTGFGQAQSTLPSINRGSVRAI</sequence>
<feature type="compositionally biased region" description="Low complexity" evidence="1">
    <location>
        <begin position="13"/>
        <end position="22"/>
    </location>
</feature>
<feature type="region of interest" description="Disordered" evidence="1">
    <location>
        <begin position="92"/>
        <end position="112"/>
    </location>
</feature>
<evidence type="ECO:0000256" key="1">
    <source>
        <dbReference type="SAM" id="MobiDB-lite"/>
    </source>
</evidence>
<feature type="region of interest" description="Disordered" evidence="1">
    <location>
        <begin position="1"/>
        <end position="22"/>
    </location>
</feature>
<keyword evidence="3" id="KW-1185">Reference proteome</keyword>
<dbReference type="Proteomes" id="UP001500618">
    <property type="component" value="Unassembled WGS sequence"/>
</dbReference>
<protein>
    <submittedName>
        <fullName evidence="2">Uncharacterized protein</fullName>
    </submittedName>
</protein>
<organism evidence="2 3">
    <name type="scientific">Fodinicola feengrottensis</name>
    <dbReference type="NCBI Taxonomy" id="435914"/>
    <lineage>
        <taxon>Bacteria</taxon>
        <taxon>Bacillati</taxon>
        <taxon>Actinomycetota</taxon>
        <taxon>Actinomycetes</taxon>
        <taxon>Mycobacteriales</taxon>
        <taxon>Fodinicola</taxon>
    </lineage>
</organism>
<feature type="compositionally biased region" description="Polar residues" evidence="1">
    <location>
        <begin position="92"/>
        <end position="106"/>
    </location>
</feature>
<comment type="caution">
    <text evidence="2">The sequence shown here is derived from an EMBL/GenBank/DDBJ whole genome shotgun (WGS) entry which is preliminary data.</text>
</comment>
<accession>A0ABN2GUM1</accession>
<proteinExistence type="predicted"/>
<name>A0ABN2GUM1_9ACTN</name>
<reference evidence="2 3" key="1">
    <citation type="journal article" date="2019" name="Int. J. Syst. Evol. Microbiol.">
        <title>The Global Catalogue of Microorganisms (GCM) 10K type strain sequencing project: providing services to taxonomists for standard genome sequencing and annotation.</title>
        <authorList>
            <consortium name="The Broad Institute Genomics Platform"/>
            <consortium name="The Broad Institute Genome Sequencing Center for Infectious Disease"/>
            <person name="Wu L."/>
            <person name="Ma J."/>
        </authorList>
    </citation>
    <scope>NUCLEOTIDE SEQUENCE [LARGE SCALE GENOMIC DNA]</scope>
    <source>
        <strain evidence="2 3">JCM 14718</strain>
    </source>
</reference>
<evidence type="ECO:0000313" key="2">
    <source>
        <dbReference type="EMBL" id="GAA1676748.1"/>
    </source>
</evidence>
<gene>
    <name evidence="2" type="ORF">GCM10009765_27600</name>
</gene>
<dbReference type="EMBL" id="BAAANY010000009">
    <property type="protein sequence ID" value="GAA1676748.1"/>
    <property type="molecule type" value="Genomic_DNA"/>
</dbReference>
<evidence type="ECO:0000313" key="3">
    <source>
        <dbReference type="Proteomes" id="UP001500618"/>
    </source>
</evidence>